<keyword evidence="6 9" id="KW-0812">Transmembrane</keyword>
<feature type="transmembrane region" description="Helical" evidence="9">
    <location>
        <begin position="340"/>
        <end position="359"/>
    </location>
</feature>
<evidence type="ECO:0000256" key="1">
    <source>
        <dbReference type="ARBA" id="ARBA00004429"/>
    </source>
</evidence>
<organism evidence="12 13">
    <name type="scientific">Comamonas testosteroni</name>
    <name type="common">Pseudomonas testosteroni</name>
    <dbReference type="NCBI Taxonomy" id="285"/>
    <lineage>
        <taxon>Bacteria</taxon>
        <taxon>Pseudomonadati</taxon>
        <taxon>Pseudomonadota</taxon>
        <taxon>Betaproteobacteria</taxon>
        <taxon>Burkholderiales</taxon>
        <taxon>Comamonadaceae</taxon>
        <taxon>Comamonas</taxon>
    </lineage>
</organism>
<dbReference type="PANTHER" id="PTHR32063:SF13">
    <property type="entry name" value="MULTIDRUG EFFLUX PUMP SUBUNIT ACRB-RELATED"/>
    <property type="match status" value="1"/>
</dbReference>
<feature type="domain" description="SSD" evidence="11">
    <location>
        <begin position="370"/>
        <end position="495"/>
    </location>
</feature>
<feature type="transmembrane region" description="Helical" evidence="9">
    <location>
        <begin position="366"/>
        <end position="386"/>
    </location>
</feature>
<dbReference type="SUPFAM" id="SSF82866">
    <property type="entry name" value="Multidrug efflux transporter AcrB transmembrane domain"/>
    <property type="match status" value="2"/>
</dbReference>
<evidence type="ECO:0000313" key="13">
    <source>
        <dbReference type="Proteomes" id="UP000261948"/>
    </source>
</evidence>
<evidence type="ECO:0000313" key="12">
    <source>
        <dbReference type="EMBL" id="RGE40740.1"/>
    </source>
</evidence>
<keyword evidence="3 9" id="KW-0813">Transport</keyword>
<dbReference type="FunFam" id="1.20.1640.10:FF:000001">
    <property type="entry name" value="Efflux pump membrane transporter"/>
    <property type="match status" value="1"/>
</dbReference>
<dbReference type="InterPro" id="IPR027463">
    <property type="entry name" value="AcrB_DN_DC_subdom"/>
</dbReference>
<keyword evidence="8 9" id="KW-0472">Membrane</keyword>
<evidence type="ECO:0000256" key="10">
    <source>
        <dbReference type="SAM" id="MobiDB-lite"/>
    </source>
</evidence>
<dbReference type="PRINTS" id="PR00702">
    <property type="entry name" value="ACRIFLAVINRP"/>
</dbReference>
<feature type="transmembrane region" description="Helical" evidence="9">
    <location>
        <begin position="875"/>
        <end position="893"/>
    </location>
</feature>
<dbReference type="Proteomes" id="UP000261948">
    <property type="component" value="Unassembled WGS sequence"/>
</dbReference>
<comment type="caution">
    <text evidence="9">Lacks conserved residue(s) required for the propagation of feature annotation.</text>
</comment>
<evidence type="ECO:0000256" key="7">
    <source>
        <dbReference type="ARBA" id="ARBA00022989"/>
    </source>
</evidence>
<name>A0A373F9K8_COMTE</name>
<dbReference type="EMBL" id="QURR01000033">
    <property type="protein sequence ID" value="RGE40740.1"/>
    <property type="molecule type" value="Genomic_DNA"/>
</dbReference>
<dbReference type="GO" id="GO:0009636">
    <property type="term" value="P:response to toxic substance"/>
    <property type="evidence" value="ECO:0007669"/>
    <property type="project" value="UniProtKB-ARBA"/>
</dbReference>
<feature type="transmembrane region" description="Helical" evidence="9">
    <location>
        <begin position="1007"/>
        <end position="1030"/>
    </location>
</feature>
<accession>A0A373F9K8</accession>
<dbReference type="Gene3D" id="3.30.70.1440">
    <property type="entry name" value="Multidrug efflux transporter AcrB pore domain"/>
    <property type="match status" value="1"/>
</dbReference>
<reference evidence="12 13" key="1">
    <citation type="submission" date="2018-08" db="EMBL/GenBank/DDBJ databases">
        <title>Comamonas testosteroni strain SWCO2.</title>
        <authorList>
            <person name="Jiang N."/>
            <person name="Zhang X.Z."/>
        </authorList>
    </citation>
    <scope>NUCLEOTIDE SEQUENCE [LARGE SCALE GENOMIC DNA]</scope>
    <source>
        <strain evidence="12 13">SWCO2</strain>
    </source>
</reference>
<comment type="similarity">
    <text evidence="2 9">Belongs to the resistance-nodulation-cell division (RND) (TC 2.A.6) family.</text>
</comment>
<dbReference type="InterPro" id="IPR004764">
    <property type="entry name" value="MdtF-like"/>
</dbReference>
<sequence length="1059" mass="113468">MSKFFIHRPIFAWVISIFVILAGVIAITRLPVSQFPTVAPPTITVTATYPGATAQTMTDSVLQLIEREMNGATGMMYMDTSASATGQGTLTVTFEPGTNQELAQVDVQNRLARVQSRLPQIVQALGVRVEKSMSNFLMILAFQSETGETSRDDIADYVNRNVLPEIQRLDGVGKAQLFAAGRAMRIWVDPAKLQGYNMSIAQINAAIAAQNQQISGGSLGNTPSLPGTSMNATIVVPGQLSTPEEFAEVVLRSNSDGSTVRIKDIGRVELGTESYSFESRLNGKPAVAMAVQLTSTANAMATAKLVYSKMAELEPFLPAGVKWSSPYDTSKFVKISIEKVVHTLLEAIVLVFIVMLVFLQNIRYTLIPTIVVPIALLGTFAVMLVAGLTINILAMFAMVLVIGIVVDDAIVVVENVERIMAEEGLSPKEATIKAMGQIQGAVVGITVILVTVFLPLALFGGATGAIYRQFSLVMAISIFFSGFFALTLTPALCATMLKPIPKGHAHDKKTGLLGPFFNWFNRKFESGTNSYSSALSGVVKRSVQAVIVYALVIAGAAFIFLKLPTSFLPVEDQGYVISLTQLPPGATLERTSNTMGELEKFALSQPETADIVSIIGFSFAGQGQNVGLSFTTLKDWSERKAKGSDANSFAGRTMGAMMALRDGFIYTLVPPSIPELGNSDGFTFRLQDRSSKGHAALLAARNELIQKANASPILTGVRFDGVDDAPQWQIDINRDAVYAQKVSMSDIATTLSAALGSTNSTDFPNKGYMQRVTIQAEAARRMQPEDVLKLTIPNSEGKLVELSSLATTKWTSGPMQMSRYNGYPSMSITGQAKPGYTSGQAMAEMQKLAAELPQGFGYEWTGQSLDEKKAGSSAMLLYAFSLLAVFLCLAALYESWSIPLSVMLVVPLGVFGAVAGVMMRGMPNDIYFQVALITVIGLSAKNAILIVEFAKDLHAQGKSALEAALEAGHLRFRPILMTSLAFILGVVPLYIASGASAASQKAIGTGVFWGMVIGTPLSVFLVPVFFVTVFKFFGKKSAQDNHATPPAATTAAQGGSHHE</sequence>
<dbReference type="GO" id="GO:0015562">
    <property type="term" value="F:efflux transmembrane transporter activity"/>
    <property type="evidence" value="ECO:0007669"/>
    <property type="project" value="InterPro"/>
</dbReference>
<gene>
    <name evidence="12" type="ORF">DZC30_19660</name>
</gene>
<keyword evidence="7 9" id="KW-1133">Transmembrane helix</keyword>
<comment type="subcellular location">
    <subcellularLocation>
        <location evidence="1 9">Cell inner membrane</location>
        <topology evidence="1 9">Multi-pass membrane protein</topology>
    </subcellularLocation>
</comment>
<dbReference type="GO" id="GO:0042910">
    <property type="term" value="F:xenobiotic transmembrane transporter activity"/>
    <property type="evidence" value="ECO:0007669"/>
    <property type="project" value="TreeGrafter"/>
</dbReference>
<feature type="region of interest" description="Disordered" evidence="10">
    <location>
        <begin position="1039"/>
        <end position="1059"/>
    </location>
</feature>
<keyword evidence="13" id="KW-1185">Reference proteome</keyword>
<dbReference type="Gene3D" id="1.20.1640.10">
    <property type="entry name" value="Multidrug efflux transporter AcrB transmembrane domain"/>
    <property type="match status" value="2"/>
</dbReference>
<feature type="compositionally biased region" description="Low complexity" evidence="10">
    <location>
        <begin position="1043"/>
        <end position="1052"/>
    </location>
</feature>
<dbReference type="SUPFAM" id="SSF82693">
    <property type="entry name" value="Multidrug efflux transporter AcrB pore domain, PN1, PN2, PC1 and PC2 subdomains"/>
    <property type="match status" value="3"/>
</dbReference>
<protein>
    <recommendedName>
        <fullName evidence="9">Efflux pump membrane transporter</fullName>
    </recommendedName>
</protein>
<evidence type="ECO:0000256" key="8">
    <source>
        <dbReference type="ARBA" id="ARBA00023136"/>
    </source>
</evidence>
<dbReference type="NCBIfam" id="NF000282">
    <property type="entry name" value="RND_permease_1"/>
    <property type="match status" value="1"/>
</dbReference>
<keyword evidence="4" id="KW-1003">Cell membrane</keyword>
<feature type="transmembrane region" description="Helical" evidence="9">
    <location>
        <begin position="926"/>
        <end position="950"/>
    </location>
</feature>
<dbReference type="Pfam" id="PF00873">
    <property type="entry name" value="ACR_tran"/>
    <property type="match status" value="1"/>
</dbReference>
<dbReference type="Gene3D" id="3.30.70.1430">
    <property type="entry name" value="Multidrug efflux transporter AcrB pore domain"/>
    <property type="match status" value="2"/>
</dbReference>
<dbReference type="Gene3D" id="3.30.70.1320">
    <property type="entry name" value="Multidrug efflux transporter AcrB pore domain like"/>
    <property type="match status" value="1"/>
</dbReference>
<dbReference type="OrthoDB" id="9176627at2"/>
<evidence type="ECO:0000256" key="3">
    <source>
        <dbReference type="ARBA" id="ARBA00022448"/>
    </source>
</evidence>
<dbReference type="FunFam" id="3.30.70.1430:FF:000001">
    <property type="entry name" value="Efflux pump membrane transporter"/>
    <property type="match status" value="1"/>
</dbReference>
<evidence type="ECO:0000256" key="2">
    <source>
        <dbReference type="ARBA" id="ARBA00010942"/>
    </source>
</evidence>
<proteinExistence type="inferred from homology"/>
<feature type="transmembrane region" description="Helical" evidence="9">
    <location>
        <begin position="543"/>
        <end position="561"/>
    </location>
</feature>
<dbReference type="Gene3D" id="3.30.2090.10">
    <property type="entry name" value="Multidrug efflux transporter AcrB TolC docking domain, DN and DC subdomains"/>
    <property type="match status" value="2"/>
</dbReference>
<evidence type="ECO:0000256" key="5">
    <source>
        <dbReference type="ARBA" id="ARBA00022519"/>
    </source>
</evidence>
<dbReference type="PROSITE" id="PS50156">
    <property type="entry name" value="SSD"/>
    <property type="match status" value="1"/>
</dbReference>
<feature type="transmembrane region" description="Helical" evidence="9">
    <location>
        <begin position="900"/>
        <end position="920"/>
    </location>
</feature>
<keyword evidence="5 9" id="KW-0997">Cell inner membrane</keyword>
<evidence type="ECO:0000259" key="11">
    <source>
        <dbReference type="PROSITE" id="PS50156"/>
    </source>
</evidence>
<dbReference type="NCBIfam" id="TIGR00915">
    <property type="entry name" value="2A0602"/>
    <property type="match status" value="1"/>
</dbReference>
<feature type="transmembrane region" description="Helical" evidence="9">
    <location>
        <begin position="470"/>
        <end position="493"/>
    </location>
</feature>
<dbReference type="PANTHER" id="PTHR32063">
    <property type="match status" value="1"/>
</dbReference>
<feature type="transmembrane region" description="Helical" evidence="9">
    <location>
        <begin position="975"/>
        <end position="995"/>
    </location>
</feature>
<dbReference type="InterPro" id="IPR001036">
    <property type="entry name" value="Acrflvin-R"/>
</dbReference>
<dbReference type="SUPFAM" id="SSF82714">
    <property type="entry name" value="Multidrug efflux transporter AcrB TolC docking domain, DN and DC subdomains"/>
    <property type="match status" value="2"/>
</dbReference>
<feature type="transmembrane region" description="Helical" evidence="9">
    <location>
        <begin position="392"/>
        <end position="413"/>
    </location>
</feature>
<evidence type="ECO:0000256" key="9">
    <source>
        <dbReference type="RuleBase" id="RU364070"/>
    </source>
</evidence>
<dbReference type="InterPro" id="IPR000731">
    <property type="entry name" value="SSD"/>
</dbReference>
<comment type="caution">
    <text evidence="12">The sequence shown here is derived from an EMBL/GenBank/DDBJ whole genome shotgun (WGS) entry which is preliminary data.</text>
</comment>
<dbReference type="AlphaFoldDB" id="A0A373F9K8"/>
<evidence type="ECO:0000256" key="6">
    <source>
        <dbReference type="ARBA" id="ARBA00022692"/>
    </source>
</evidence>
<evidence type="ECO:0000256" key="4">
    <source>
        <dbReference type="ARBA" id="ARBA00022475"/>
    </source>
</evidence>
<feature type="transmembrane region" description="Helical" evidence="9">
    <location>
        <begin position="434"/>
        <end position="458"/>
    </location>
</feature>
<dbReference type="GO" id="GO:0005886">
    <property type="term" value="C:plasma membrane"/>
    <property type="evidence" value="ECO:0007669"/>
    <property type="project" value="UniProtKB-SubCell"/>
</dbReference>